<dbReference type="Pfam" id="PF12831">
    <property type="entry name" value="FAD_oxidored"/>
    <property type="match status" value="1"/>
</dbReference>
<comment type="caution">
    <text evidence="6">The sequence shown here is derived from an EMBL/GenBank/DDBJ whole genome shotgun (WGS) entry which is preliminary data.</text>
</comment>
<keyword evidence="1" id="KW-0004">4Fe-4S</keyword>
<organism evidence="6 7">
    <name type="scientific">Gryllotalpicola reticulitermitis</name>
    <dbReference type="NCBI Taxonomy" id="1184153"/>
    <lineage>
        <taxon>Bacteria</taxon>
        <taxon>Bacillati</taxon>
        <taxon>Actinomycetota</taxon>
        <taxon>Actinomycetes</taxon>
        <taxon>Micrococcales</taxon>
        <taxon>Microbacteriaceae</taxon>
        <taxon>Gryllotalpicola</taxon>
    </lineage>
</organism>
<accession>A0ABV8Q7H5</accession>
<dbReference type="PANTHER" id="PTHR43498:SF1">
    <property type="entry name" value="COB--COM HETERODISULFIDE REDUCTASE IRON-SULFUR SUBUNIT A"/>
    <property type="match status" value="1"/>
</dbReference>
<evidence type="ECO:0000256" key="4">
    <source>
        <dbReference type="ARBA" id="ARBA00023004"/>
    </source>
</evidence>
<evidence type="ECO:0000256" key="2">
    <source>
        <dbReference type="ARBA" id="ARBA00022723"/>
    </source>
</evidence>
<keyword evidence="5" id="KW-0411">Iron-sulfur</keyword>
<evidence type="ECO:0000256" key="5">
    <source>
        <dbReference type="ARBA" id="ARBA00023014"/>
    </source>
</evidence>
<dbReference type="RefSeq" id="WP_390228442.1">
    <property type="nucleotide sequence ID" value="NZ_JBHSCN010000005.1"/>
</dbReference>
<dbReference type="PANTHER" id="PTHR43498">
    <property type="entry name" value="FERREDOXIN:COB-COM HETERODISULFIDE REDUCTASE SUBUNIT A"/>
    <property type="match status" value="1"/>
</dbReference>
<gene>
    <name evidence="6" type="ORF">ACFOYW_08495</name>
</gene>
<dbReference type="EMBL" id="JBHSCN010000005">
    <property type="protein sequence ID" value="MFC4243410.1"/>
    <property type="molecule type" value="Genomic_DNA"/>
</dbReference>
<dbReference type="Proteomes" id="UP001595900">
    <property type="component" value="Unassembled WGS sequence"/>
</dbReference>
<keyword evidence="7" id="KW-1185">Reference proteome</keyword>
<evidence type="ECO:0000313" key="6">
    <source>
        <dbReference type="EMBL" id="MFC4243410.1"/>
    </source>
</evidence>
<evidence type="ECO:0000256" key="1">
    <source>
        <dbReference type="ARBA" id="ARBA00022485"/>
    </source>
</evidence>
<keyword evidence="4" id="KW-0408">Iron</keyword>
<keyword evidence="3 6" id="KW-0560">Oxidoreductase</keyword>
<dbReference type="InterPro" id="IPR039650">
    <property type="entry name" value="HdrA-like"/>
</dbReference>
<protein>
    <submittedName>
        <fullName evidence="6">FAD-dependent oxidoreductase</fullName>
        <ecNumber evidence="6">1.-.-.-</ecNumber>
    </submittedName>
</protein>
<proteinExistence type="predicted"/>
<dbReference type="EC" id="1.-.-.-" evidence="6"/>
<keyword evidence="2" id="KW-0479">Metal-binding</keyword>
<dbReference type="SUPFAM" id="SSF51905">
    <property type="entry name" value="FAD/NAD(P)-binding domain"/>
    <property type="match status" value="1"/>
</dbReference>
<name>A0ABV8Q7H5_9MICO</name>
<dbReference type="Gene3D" id="2.60.120.260">
    <property type="entry name" value="Galactose-binding domain-like"/>
    <property type="match status" value="1"/>
</dbReference>
<sequence length="744" mass="81209">MRDEELHSDVTIIGGGLAGVCAAIAAARNGRSVALINNRPVLGGNSSSEVRVWVVGATAHGFGHFAREGGIMGELFVENQYRNKWGNPYLWDALLYEKVTAEPGIRLFLNTDVRDVEAHGPGDARRIDAVTGWTMGSERRTTFTSPVFIDASGDGLIGLLAGAEFRIGREARAEYGESWAPEVADDVTLGSTLLFYTKDLGHPVRFVPPAFAMDVAATTIPENRIIRAGDDGCAYWWIETGGEDDIVHDNESIRDELWSVVYGIWDYIKNSGKFDAENMTLEWVGSLPGKREYRRFVGDYTLTQNDIIEQADQPDQVAFGGWSIDLHPPGGMYATEGGTKQRFADGVYPIPYRSLYSRNVTNLLMAGRNISASHVAFGSTRVMATCATLGEAAGTAAALCGECGSDPREVDGRRLQQRLLAHDGSLIGIRHIDPDDLVTAAAITASSTLTAFESADAPARWPLDADVAMVVPASSGNSALTLKLDVRAATELYYEATIPHRRQNYVPGTMQVGGGPIRLTAGADQFVTLPLAVSAEYTGNLFVVVKANAAVAAHVATDRMPGTLTFTRRPLGPAHDRPQQLREWDDNPFLGAGLWARIDAGDAFAAPRVGDGYLRPFGGPHFWASDALANDPTPWLRFDWPHTVSLESVEFIFDDDVNEDLVNLHHHITEPEAMPTLVRDYALESRLDGRWQTIVACRDNRRRRVVHTFREPIDCDSLRLRIEATNGAPHAHVIAVRAYGVATS</sequence>
<evidence type="ECO:0000313" key="7">
    <source>
        <dbReference type="Proteomes" id="UP001595900"/>
    </source>
</evidence>
<dbReference type="InterPro" id="IPR036188">
    <property type="entry name" value="FAD/NAD-bd_sf"/>
</dbReference>
<reference evidence="7" key="1">
    <citation type="journal article" date="2019" name="Int. J. Syst. Evol. Microbiol.">
        <title>The Global Catalogue of Microorganisms (GCM) 10K type strain sequencing project: providing services to taxonomists for standard genome sequencing and annotation.</title>
        <authorList>
            <consortium name="The Broad Institute Genomics Platform"/>
            <consortium name="The Broad Institute Genome Sequencing Center for Infectious Disease"/>
            <person name="Wu L."/>
            <person name="Ma J."/>
        </authorList>
    </citation>
    <scope>NUCLEOTIDE SEQUENCE [LARGE SCALE GENOMIC DNA]</scope>
    <source>
        <strain evidence="7">CGMCC 1.10363</strain>
    </source>
</reference>
<dbReference type="Gene3D" id="3.50.50.60">
    <property type="entry name" value="FAD/NAD(P)-binding domain"/>
    <property type="match status" value="1"/>
</dbReference>
<evidence type="ECO:0000256" key="3">
    <source>
        <dbReference type="ARBA" id="ARBA00023002"/>
    </source>
</evidence>
<dbReference type="GO" id="GO:0016491">
    <property type="term" value="F:oxidoreductase activity"/>
    <property type="evidence" value="ECO:0007669"/>
    <property type="project" value="UniProtKB-KW"/>
</dbReference>